<gene>
    <name evidence="1" type="ORF">JZM60_12180</name>
</gene>
<organism evidence="1 2">
    <name type="scientific">Geobacter benzoatilyticus</name>
    <dbReference type="NCBI Taxonomy" id="2815309"/>
    <lineage>
        <taxon>Bacteria</taxon>
        <taxon>Pseudomonadati</taxon>
        <taxon>Thermodesulfobacteriota</taxon>
        <taxon>Desulfuromonadia</taxon>
        <taxon>Geobacterales</taxon>
        <taxon>Geobacteraceae</taxon>
        <taxon>Geobacter</taxon>
    </lineage>
</organism>
<dbReference type="RefSeq" id="WP_207162718.1">
    <property type="nucleotide sequence ID" value="NZ_CP071382.1"/>
</dbReference>
<accession>A0ABX7Q0H9</accession>
<name>A0ABX7Q0H9_9BACT</name>
<reference evidence="1 2" key="1">
    <citation type="submission" date="2021-03" db="EMBL/GenBank/DDBJ databases">
        <title>Geobacter metallireducens gen. nov. sp. nov., a microorganism capable of coupling the complete oxidation of organic compounds to the reduction of iron and other metals.</title>
        <authorList>
            <person name="Li Y."/>
        </authorList>
    </citation>
    <scope>NUCLEOTIDE SEQUENCE [LARGE SCALE GENOMIC DNA]</scope>
    <source>
        <strain evidence="1 2">Jerry-YX</strain>
    </source>
</reference>
<evidence type="ECO:0000313" key="2">
    <source>
        <dbReference type="Proteomes" id="UP000663651"/>
    </source>
</evidence>
<keyword evidence="2" id="KW-1185">Reference proteome</keyword>
<dbReference type="EMBL" id="CP071382">
    <property type="protein sequence ID" value="QSV44904.1"/>
    <property type="molecule type" value="Genomic_DNA"/>
</dbReference>
<proteinExistence type="predicted"/>
<evidence type="ECO:0000313" key="1">
    <source>
        <dbReference type="EMBL" id="QSV44904.1"/>
    </source>
</evidence>
<sequence>MIMHMTAAIDTWLGQHAGYCNRYGARITEAVCNANREKTSDSRCFGCGGLEPEARELERHEPIVFFSEEEEIEPAPVVDPDEGDDLLDLSEIDLDPEEDELSTLQHTLLGLLGNDEPELELPPLPKKPAKRRVAVFTGRCQRCGGYMVNDPERQYSENDDEVYRCFCCGWRTSPGYMWNLQNIAQGKGKK</sequence>
<dbReference type="Proteomes" id="UP000663651">
    <property type="component" value="Chromosome"/>
</dbReference>
<protein>
    <submittedName>
        <fullName evidence="1">Uncharacterized protein</fullName>
    </submittedName>
</protein>